<feature type="domain" description="RRM" evidence="4">
    <location>
        <begin position="1"/>
        <end position="77"/>
    </location>
</feature>
<dbReference type="GO" id="GO:1990904">
    <property type="term" value="C:ribonucleoprotein complex"/>
    <property type="evidence" value="ECO:0000318"/>
    <property type="project" value="GO_Central"/>
</dbReference>
<dbReference type="eggNOG" id="KOG0118">
    <property type="taxonomic scope" value="Eukaryota"/>
</dbReference>
<feature type="region of interest" description="Disordered" evidence="3">
    <location>
        <begin position="76"/>
        <end position="104"/>
    </location>
</feature>
<dbReference type="Pfam" id="PF00076">
    <property type="entry name" value="RRM_1"/>
    <property type="match status" value="2"/>
</dbReference>
<dbReference type="KEGG" id="tps:THAPSDRAFT_37126"/>
<dbReference type="Gene3D" id="3.30.70.330">
    <property type="match status" value="2"/>
</dbReference>
<dbReference type="FunFam" id="3.30.70.330:FF:000443">
    <property type="entry name" value="RNA-binding protein, putative"/>
    <property type="match status" value="1"/>
</dbReference>
<dbReference type="SMART" id="SM00360">
    <property type="entry name" value="RRM"/>
    <property type="match status" value="2"/>
</dbReference>
<evidence type="ECO:0000259" key="4">
    <source>
        <dbReference type="PROSITE" id="PS50102"/>
    </source>
</evidence>
<sequence>RVYVGNLSWSTGWRDLKDHMKACGDVLRADIMQTHDGRSKGCGIVEYSSPEEAARAVEELNNSELSGRQIFVREDREQTTGSNNRHGGGGFNNQRSHNTSYMQGSPAEEGCQLFVGNLSWETGWRELKDHFRQCGEVDRAEVAEGNDGRKRGFGLVRFHSAKDAQAAIRKLNGVDFMGRPLDVRVDNKA</sequence>
<dbReference type="PANTHER" id="PTHR23003">
    <property type="entry name" value="RNA RECOGNITION MOTIF RRM DOMAIN CONTAINING PROTEIN"/>
    <property type="match status" value="1"/>
</dbReference>
<protein>
    <recommendedName>
        <fullName evidence="4">RRM domain-containing protein</fullName>
    </recommendedName>
</protein>
<evidence type="ECO:0000256" key="1">
    <source>
        <dbReference type="ARBA" id="ARBA00022884"/>
    </source>
</evidence>
<reference evidence="5 6" key="1">
    <citation type="journal article" date="2004" name="Science">
        <title>The genome of the diatom Thalassiosira pseudonana: ecology, evolution, and metabolism.</title>
        <authorList>
            <person name="Armbrust E.V."/>
            <person name="Berges J.A."/>
            <person name="Bowler C."/>
            <person name="Green B.R."/>
            <person name="Martinez D."/>
            <person name="Putnam N.H."/>
            <person name="Zhou S."/>
            <person name="Allen A.E."/>
            <person name="Apt K.E."/>
            <person name="Bechner M."/>
            <person name="Brzezinski M.A."/>
            <person name="Chaal B.K."/>
            <person name="Chiovitti A."/>
            <person name="Davis A.K."/>
            <person name="Demarest M.S."/>
            <person name="Detter J.C."/>
            <person name="Glavina T."/>
            <person name="Goodstein D."/>
            <person name="Hadi M.Z."/>
            <person name="Hellsten U."/>
            <person name="Hildebrand M."/>
            <person name="Jenkins B.D."/>
            <person name="Jurka J."/>
            <person name="Kapitonov V.V."/>
            <person name="Kroger N."/>
            <person name="Lau W.W."/>
            <person name="Lane T.W."/>
            <person name="Larimer F.W."/>
            <person name="Lippmeier J.C."/>
            <person name="Lucas S."/>
            <person name="Medina M."/>
            <person name="Montsant A."/>
            <person name="Obornik M."/>
            <person name="Parker M.S."/>
            <person name="Palenik B."/>
            <person name="Pazour G.J."/>
            <person name="Richardson P.M."/>
            <person name="Rynearson T.A."/>
            <person name="Saito M.A."/>
            <person name="Schwartz D.C."/>
            <person name="Thamatrakoln K."/>
            <person name="Valentin K."/>
            <person name="Vardi A."/>
            <person name="Wilkerson F.P."/>
            <person name="Rokhsar D.S."/>
        </authorList>
    </citation>
    <scope>NUCLEOTIDE SEQUENCE [LARGE SCALE GENOMIC DNA]</scope>
    <source>
        <strain evidence="5 6">CCMP1335</strain>
    </source>
</reference>
<dbReference type="STRING" id="35128.B8CBN8"/>
<dbReference type="EMBL" id="CM000648">
    <property type="protein sequence ID" value="EED89349.1"/>
    <property type="molecule type" value="Genomic_DNA"/>
</dbReference>
<dbReference type="AlphaFoldDB" id="B8CBN8"/>
<feature type="compositionally biased region" description="Polar residues" evidence="3">
    <location>
        <begin position="92"/>
        <end position="103"/>
    </location>
</feature>
<feature type="domain" description="RRM" evidence="4">
    <location>
        <begin position="111"/>
        <end position="188"/>
    </location>
</feature>
<evidence type="ECO:0000256" key="2">
    <source>
        <dbReference type="PROSITE-ProRule" id="PRU00176"/>
    </source>
</evidence>
<organism evidence="5 6">
    <name type="scientific">Thalassiosira pseudonana</name>
    <name type="common">Marine diatom</name>
    <name type="synonym">Cyclotella nana</name>
    <dbReference type="NCBI Taxonomy" id="35128"/>
    <lineage>
        <taxon>Eukaryota</taxon>
        <taxon>Sar</taxon>
        <taxon>Stramenopiles</taxon>
        <taxon>Ochrophyta</taxon>
        <taxon>Bacillariophyta</taxon>
        <taxon>Coscinodiscophyceae</taxon>
        <taxon>Thalassiosirophycidae</taxon>
        <taxon>Thalassiosirales</taxon>
        <taxon>Thalassiosiraceae</taxon>
        <taxon>Thalassiosira</taxon>
    </lineage>
</organism>
<dbReference type="InterPro" id="IPR050374">
    <property type="entry name" value="RRT5_SRSF_SR"/>
</dbReference>
<proteinExistence type="predicted"/>
<dbReference type="InterPro" id="IPR000504">
    <property type="entry name" value="RRM_dom"/>
</dbReference>
<dbReference type="PaxDb" id="35128-Thaps37126"/>
<feature type="non-terminal residue" evidence="5">
    <location>
        <position position="189"/>
    </location>
</feature>
<dbReference type="SUPFAM" id="SSF54928">
    <property type="entry name" value="RNA-binding domain, RBD"/>
    <property type="match status" value="2"/>
</dbReference>
<keyword evidence="6" id="KW-1185">Reference proteome</keyword>
<dbReference type="GO" id="GO:0003729">
    <property type="term" value="F:mRNA binding"/>
    <property type="evidence" value="ECO:0000318"/>
    <property type="project" value="GO_Central"/>
</dbReference>
<dbReference type="FunFam" id="3.30.70.330:FF:000034">
    <property type="entry name" value="heterogeneous nuclear ribonucleoprotein M isoform X1"/>
    <property type="match status" value="1"/>
</dbReference>
<dbReference type="GeneID" id="7450493"/>
<accession>B8CBN8</accession>
<name>B8CBN8_THAPS</name>
<evidence type="ECO:0000313" key="6">
    <source>
        <dbReference type="Proteomes" id="UP000001449"/>
    </source>
</evidence>
<evidence type="ECO:0000313" key="5">
    <source>
        <dbReference type="EMBL" id="EED89349.1"/>
    </source>
</evidence>
<dbReference type="CDD" id="cd00590">
    <property type="entry name" value="RRM_SF"/>
    <property type="match status" value="2"/>
</dbReference>
<dbReference type="InParanoid" id="B8CBN8"/>
<gene>
    <name evidence="5" type="ORF">THAPSDRAFT_37126</name>
</gene>
<dbReference type="Proteomes" id="UP000001449">
    <property type="component" value="Chromosome 13"/>
</dbReference>
<dbReference type="GO" id="GO:0005634">
    <property type="term" value="C:nucleus"/>
    <property type="evidence" value="ECO:0000318"/>
    <property type="project" value="GO_Central"/>
</dbReference>
<dbReference type="InterPro" id="IPR035979">
    <property type="entry name" value="RBD_domain_sf"/>
</dbReference>
<dbReference type="GO" id="GO:0005737">
    <property type="term" value="C:cytoplasm"/>
    <property type="evidence" value="ECO:0000318"/>
    <property type="project" value="GO_Central"/>
</dbReference>
<dbReference type="HOGENOM" id="CLU_012062_15_7_1"/>
<dbReference type="OMA" id="KGWGIVE"/>
<reference evidence="5 6" key="2">
    <citation type="journal article" date="2008" name="Nature">
        <title>The Phaeodactylum genome reveals the evolutionary history of diatom genomes.</title>
        <authorList>
            <person name="Bowler C."/>
            <person name="Allen A.E."/>
            <person name="Badger J.H."/>
            <person name="Grimwood J."/>
            <person name="Jabbari K."/>
            <person name="Kuo A."/>
            <person name="Maheswari U."/>
            <person name="Martens C."/>
            <person name="Maumus F."/>
            <person name="Otillar R.P."/>
            <person name="Rayko E."/>
            <person name="Salamov A."/>
            <person name="Vandepoele K."/>
            <person name="Beszteri B."/>
            <person name="Gruber A."/>
            <person name="Heijde M."/>
            <person name="Katinka M."/>
            <person name="Mock T."/>
            <person name="Valentin K."/>
            <person name="Verret F."/>
            <person name="Berges J.A."/>
            <person name="Brownlee C."/>
            <person name="Cadoret J.P."/>
            <person name="Chiovitti A."/>
            <person name="Choi C.J."/>
            <person name="Coesel S."/>
            <person name="De Martino A."/>
            <person name="Detter J.C."/>
            <person name="Durkin C."/>
            <person name="Falciatore A."/>
            <person name="Fournet J."/>
            <person name="Haruta M."/>
            <person name="Huysman M.J."/>
            <person name="Jenkins B.D."/>
            <person name="Jiroutova K."/>
            <person name="Jorgensen R.E."/>
            <person name="Joubert Y."/>
            <person name="Kaplan A."/>
            <person name="Kroger N."/>
            <person name="Kroth P.G."/>
            <person name="La Roche J."/>
            <person name="Lindquist E."/>
            <person name="Lommer M."/>
            <person name="Martin-Jezequel V."/>
            <person name="Lopez P.J."/>
            <person name="Lucas S."/>
            <person name="Mangogna M."/>
            <person name="McGinnis K."/>
            <person name="Medlin L.K."/>
            <person name="Montsant A."/>
            <person name="Oudot-Le Secq M.P."/>
            <person name="Napoli C."/>
            <person name="Obornik M."/>
            <person name="Parker M.S."/>
            <person name="Petit J.L."/>
            <person name="Porcel B.M."/>
            <person name="Poulsen N."/>
            <person name="Robison M."/>
            <person name="Rychlewski L."/>
            <person name="Rynearson T.A."/>
            <person name="Schmutz J."/>
            <person name="Shapiro H."/>
            <person name="Siaut M."/>
            <person name="Stanley M."/>
            <person name="Sussman M.R."/>
            <person name="Taylor A.R."/>
            <person name="Vardi A."/>
            <person name="von Dassow P."/>
            <person name="Vyverman W."/>
            <person name="Willis A."/>
            <person name="Wyrwicz L.S."/>
            <person name="Rokhsar D.S."/>
            <person name="Weissenbach J."/>
            <person name="Armbrust E.V."/>
            <person name="Green B.R."/>
            <person name="Van de Peer Y."/>
            <person name="Grigoriev I.V."/>
        </authorList>
    </citation>
    <scope>NUCLEOTIDE SEQUENCE [LARGE SCALE GENOMIC DNA]</scope>
    <source>
        <strain evidence="5 6">CCMP1335</strain>
    </source>
</reference>
<dbReference type="InterPro" id="IPR012677">
    <property type="entry name" value="Nucleotide-bd_a/b_plait_sf"/>
</dbReference>
<evidence type="ECO:0000256" key="3">
    <source>
        <dbReference type="SAM" id="MobiDB-lite"/>
    </source>
</evidence>
<dbReference type="PROSITE" id="PS50102">
    <property type="entry name" value="RRM"/>
    <property type="match status" value="2"/>
</dbReference>
<dbReference type="PANTHER" id="PTHR23003:SF3">
    <property type="entry name" value="FI21236P1-RELATED"/>
    <property type="match status" value="1"/>
</dbReference>
<dbReference type="RefSeq" id="XP_002293613.1">
    <property type="nucleotide sequence ID" value="XM_002293577.1"/>
</dbReference>
<keyword evidence="1 2" id="KW-0694">RNA-binding</keyword>